<dbReference type="InterPro" id="IPR055641">
    <property type="entry name" value="DUF7217"/>
</dbReference>
<evidence type="ECO:0000259" key="1">
    <source>
        <dbReference type="Pfam" id="PF23854"/>
    </source>
</evidence>
<dbReference type="Pfam" id="PF23854">
    <property type="entry name" value="DUF7217"/>
    <property type="match status" value="1"/>
</dbReference>
<accession>A0AAX2UQ20</accession>
<sequence length="259" mass="26291">MLESPKAQAVYRALQSSSGFSSSAGNKATAAISKATDLQGQIEQLMKLPDEGIPPAGGLPVIIPSEIKEAVAKLDEYKGMMGGTISSSEGLSSAISQRMENVTGNMAMMNAAAGVAQKMGSVPEGCGALGAAFSVLTSEGQTEALNALLGQLGGPLSQLKDVIDEALDLNSSSLPGPLKAALDEAMAAVSGTMASIGQATAGINSLVEEAQSMWGALDKAFTEAVQSSILVSMFNNPCLGAVIDAVSPPEVSDILHSFE</sequence>
<evidence type="ECO:0000313" key="3">
    <source>
        <dbReference type="Proteomes" id="UP000796104"/>
    </source>
</evidence>
<proteinExistence type="predicted"/>
<gene>
    <name evidence="2" type="ORF">CF123_17855</name>
</gene>
<dbReference type="AlphaFoldDB" id="A0AAX2UQ20"/>
<name>A0AAX2UQ20_AERVE</name>
<protein>
    <recommendedName>
        <fullName evidence="1">DUF7217 domain-containing protein</fullName>
    </recommendedName>
</protein>
<reference evidence="2" key="1">
    <citation type="submission" date="2017-10" db="EMBL/GenBank/DDBJ databases">
        <authorList>
            <person name="Colston S.M."/>
            <person name="Graf J."/>
        </authorList>
    </citation>
    <scope>NUCLEOTIDE SEQUENCE</scope>
    <source>
        <strain evidence="2">BAQ071013-135</strain>
    </source>
</reference>
<dbReference type="Proteomes" id="UP000796104">
    <property type="component" value="Unassembled WGS sequence"/>
</dbReference>
<organism evidence="2 3">
    <name type="scientific">Aeromonas veronii</name>
    <dbReference type="NCBI Taxonomy" id="654"/>
    <lineage>
        <taxon>Bacteria</taxon>
        <taxon>Pseudomonadati</taxon>
        <taxon>Pseudomonadota</taxon>
        <taxon>Gammaproteobacteria</taxon>
        <taxon>Aeromonadales</taxon>
        <taxon>Aeromonadaceae</taxon>
        <taxon>Aeromonas</taxon>
    </lineage>
</organism>
<feature type="domain" description="DUF7217" evidence="1">
    <location>
        <begin position="8"/>
        <end position="255"/>
    </location>
</feature>
<dbReference type="RefSeq" id="WP_139495184.1">
    <property type="nucleotide sequence ID" value="NZ_CAWORL010000018.1"/>
</dbReference>
<evidence type="ECO:0000313" key="2">
    <source>
        <dbReference type="EMBL" id="TND51983.1"/>
    </source>
</evidence>
<comment type="caution">
    <text evidence="2">The sequence shown here is derived from an EMBL/GenBank/DDBJ whole genome shotgun (WGS) entry which is preliminary data.</text>
</comment>
<dbReference type="EMBL" id="PDXJ01000025">
    <property type="protein sequence ID" value="TND51983.1"/>
    <property type="molecule type" value="Genomic_DNA"/>
</dbReference>
<reference evidence="2" key="2">
    <citation type="journal article" date="2019" name="PLoS ONE">
        <title>Identification and characterization of putative Aeromonas spp. T3SS effectors.</title>
        <authorList>
            <person name="Rangel L.T."/>
            <person name="Marden J."/>
            <person name="Colston S."/>
            <person name="Setubal J.C."/>
            <person name="Graf J."/>
            <person name="Gogarten J.P."/>
        </authorList>
    </citation>
    <scope>NUCLEOTIDE SEQUENCE</scope>
    <source>
        <strain evidence="2">BAQ071013-135</strain>
    </source>
</reference>